<dbReference type="InterPro" id="IPR020846">
    <property type="entry name" value="MFS_dom"/>
</dbReference>
<keyword evidence="3 4" id="KW-0472">Membrane</keyword>
<evidence type="ECO:0000313" key="6">
    <source>
        <dbReference type="EMBL" id="BAN49225.1"/>
    </source>
</evidence>
<dbReference type="InterPro" id="IPR011701">
    <property type="entry name" value="MFS"/>
</dbReference>
<comment type="similarity">
    <text evidence="4">Belongs to the major facilitator superfamily. YhhS family.</text>
</comment>
<proteinExistence type="inferred from homology"/>
<dbReference type="PATRIC" id="fig|1245471.3.peg.3533"/>
<dbReference type="NCBIfam" id="NF009048">
    <property type="entry name" value="PRK12382.1"/>
    <property type="match status" value="1"/>
</dbReference>
<feature type="transmembrane region" description="Helical" evidence="4">
    <location>
        <begin position="379"/>
        <end position="401"/>
    </location>
</feature>
<feature type="transmembrane region" description="Helical" evidence="4">
    <location>
        <begin position="317"/>
        <end position="340"/>
    </location>
</feature>
<feature type="transmembrane region" description="Helical" evidence="4">
    <location>
        <begin position="167"/>
        <end position="184"/>
    </location>
</feature>
<keyword evidence="7" id="KW-1185">Reference proteome</keyword>
<evidence type="ECO:0000256" key="2">
    <source>
        <dbReference type="ARBA" id="ARBA00022989"/>
    </source>
</evidence>
<evidence type="ECO:0000256" key="1">
    <source>
        <dbReference type="ARBA" id="ARBA00022692"/>
    </source>
</evidence>
<dbReference type="Gene3D" id="1.20.1250.20">
    <property type="entry name" value="MFS general substrate transporter like domains"/>
    <property type="match status" value="1"/>
</dbReference>
<gene>
    <name evidence="6" type="ORF">PCA10_34930</name>
</gene>
<feature type="transmembrane region" description="Helical" evidence="4">
    <location>
        <begin position="262"/>
        <end position="281"/>
    </location>
</feature>
<feature type="domain" description="Major facilitator superfamily (MFS) profile" evidence="5">
    <location>
        <begin position="28"/>
        <end position="405"/>
    </location>
</feature>
<feature type="transmembrane region" description="Helical" evidence="4">
    <location>
        <begin position="352"/>
        <end position="373"/>
    </location>
</feature>
<feature type="transmembrane region" description="Helical" evidence="4">
    <location>
        <begin position="230"/>
        <end position="256"/>
    </location>
</feature>
<dbReference type="Pfam" id="PF07690">
    <property type="entry name" value="MFS_1"/>
    <property type="match status" value="1"/>
</dbReference>
<dbReference type="PANTHER" id="PTHR23531:SF1">
    <property type="entry name" value="QUINOLENE RESISTANCE PROTEIN NORA"/>
    <property type="match status" value="1"/>
</dbReference>
<dbReference type="InterPro" id="IPR023008">
    <property type="entry name" value="MFS_YhhS-like"/>
</dbReference>
<feature type="transmembrane region" description="Helical" evidence="4">
    <location>
        <begin position="190"/>
        <end position="209"/>
    </location>
</feature>
<organism evidence="6 7">
    <name type="scientific">Metapseudomonas resinovorans NBRC 106553</name>
    <dbReference type="NCBI Taxonomy" id="1245471"/>
    <lineage>
        <taxon>Bacteria</taxon>
        <taxon>Pseudomonadati</taxon>
        <taxon>Pseudomonadota</taxon>
        <taxon>Gammaproteobacteria</taxon>
        <taxon>Pseudomonadales</taxon>
        <taxon>Pseudomonadaceae</taxon>
        <taxon>Metapseudomonas</taxon>
    </lineage>
</organism>
<dbReference type="Proteomes" id="UP000015503">
    <property type="component" value="Chromosome"/>
</dbReference>
<dbReference type="GO" id="GO:0005886">
    <property type="term" value="C:plasma membrane"/>
    <property type="evidence" value="ECO:0007669"/>
    <property type="project" value="UniProtKB-SubCell"/>
</dbReference>
<feature type="transmembrane region" description="Helical" evidence="4">
    <location>
        <begin position="95"/>
        <end position="112"/>
    </location>
</feature>
<feature type="transmembrane region" description="Helical" evidence="4">
    <location>
        <begin position="29"/>
        <end position="51"/>
    </location>
</feature>
<dbReference type="HAMAP" id="MF_01118">
    <property type="entry name" value="MFS_YhhS"/>
    <property type="match status" value="1"/>
</dbReference>
<name>S6AKP4_METRE</name>
<reference evidence="6 7" key="1">
    <citation type="journal article" date="2013" name="Genome Announc.">
        <title>Complete Genome Sequence of the Carbazole Degrader Pseudomonas resinovorans Strain CA10 (NBRC 106553).</title>
        <authorList>
            <person name="Shintani M."/>
            <person name="Hosoyama A."/>
            <person name="Ohji S."/>
            <person name="Tsuchikane K."/>
            <person name="Takarada H."/>
            <person name="Yamazoe A."/>
            <person name="Fujita N."/>
            <person name="Nojiri H."/>
        </authorList>
    </citation>
    <scope>NUCLEOTIDE SEQUENCE [LARGE SCALE GENOMIC DNA]</scope>
    <source>
        <strain evidence="6 7">NBRC 106553</strain>
    </source>
</reference>
<dbReference type="HOGENOM" id="CLU_001265_10_3_6"/>
<dbReference type="InterPro" id="IPR052714">
    <property type="entry name" value="MFS_Exporter"/>
</dbReference>
<evidence type="ECO:0000259" key="5">
    <source>
        <dbReference type="PROSITE" id="PS50850"/>
    </source>
</evidence>
<dbReference type="NCBIfam" id="NF003477">
    <property type="entry name" value="PRK05122.1"/>
    <property type="match status" value="1"/>
</dbReference>
<feature type="transmembrane region" description="Helical" evidence="4">
    <location>
        <begin position="132"/>
        <end position="155"/>
    </location>
</feature>
<dbReference type="CDD" id="cd17489">
    <property type="entry name" value="MFS_YfcJ_like"/>
    <property type="match status" value="1"/>
</dbReference>
<keyword evidence="4" id="KW-1003">Cell membrane</keyword>
<comment type="subcellular location">
    <subcellularLocation>
        <location evidence="4">Cell inner membrane</location>
        <topology evidence="4">Multi-pass membrane protein</topology>
    </subcellularLocation>
</comment>
<evidence type="ECO:0000256" key="4">
    <source>
        <dbReference type="HAMAP-Rule" id="MF_01118"/>
    </source>
</evidence>
<keyword evidence="1 4" id="KW-0812">Transmembrane</keyword>
<keyword evidence="4" id="KW-0997">Cell inner membrane</keyword>
<dbReference type="EMBL" id="AP013068">
    <property type="protein sequence ID" value="BAN49225.1"/>
    <property type="molecule type" value="Genomic_DNA"/>
</dbReference>
<dbReference type="STRING" id="1245471.PCA10_34930"/>
<dbReference type="GO" id="GO:0022857">
    <property type="term" value="F:transmembrane transporter activity"/>
    <property type="evidence" value="ECO:0007669"/>
    <property type="project" value="UniProtKB-UniRule"/>
</dbReference>
<dbReference type="PANTHER" id="PTHR23531">
    <property type="entry name" value="QUINOLENE RESISTANCE PROTEIN NORA"/>
    <property type="match status" value="1"/>
</dbReference>
<evidence type="ECO:0000256" key="3">
    <source>
        <dbReference type="ARBA" id="ARBA00023136"/>
    </source>
</evidence>
<dbReference type="InterPro" id="IPR036259">
    <property type="entry name" value="MFS_trans_sf"/>
</dbReference>
<accession>S6AKP4</accession>
<dbReference type="SUPFAM" id="SSF103473">
    <property type="entry name" value="MFS general substrate transporter"/>
    <property type="match status" value="1"/>
</dbReference>
<comment type="caution">
    <text evidence="4">Lacks conserved residue(s) required for the propagation of feature annotation.</text>
</comment>
<dbReference type="PROSITE" id="PS50850">
    <property type="entry name" value="MFS"/>
    <property type="match status" value="1"/>
</dbReference>
<dbReference type="AlphaFoldDB" id="S6AKP4"/>
<protein>
    <recommendedName>
        <fullName evidence="4">Uncharacterized MFS-type transporter PCA10_34930</fullName>
    </recommendedName>
</protein>
<evidence type="ECO:0000313" key="7">
    <source>
        <dbReference type="Proteomes" id="UP000015503"/>
    </source>
</evidence>
<keyword evidence="4" id="KW-0813">Transport</keyword>
<keyword evidence="2 4" id="KW-1133">Transmembrane helix</keyword>
<dbReference type="KEGG" id="pre:PCA10_34930"/>
<sequence>MGGIPPPVPTPGSDMSTPQLSASSHTLQIISIVLFTFVSFLCVGLPIAVLPGYVHDGMGYGSVMAGIVISTQYLSTLLSRPMSGALADRQGPKRAVLYGLACCGLSGVLTLLSTSLAQSPMASLGLLLAGRVLLGIGQGLVGTGSIAWGVGLVGAENMARVISYNGIASYGAVAIGAPLGVVMVDRLGLWSIGGLIALLCAVALVLALPKRPAPIVHGERLPFSNVFMRIAPNGVALALGSIGFGTLATFVTLYYASRGWEGAAYCLTAFGVAFIGARLLFVNSIKRLGGYRVAIICLAVESLGLFLLWAAPTPTLALAGAALTGFGLSLVYPALGVEAVTRIPAASRSSALGAYAVFFDLALGIAGPLMGAIASGAGFAAIFLVAALMALAGMLLSLWLLRSETAT</sequence>
<feature type="transmembrane region" description="Helical" evidence="4">
    <location>
        <begin position="293"/>
        <end position="311"/>
    </location>
</feature>
<dbReference type="eggNOG" id="COG2814">
    <property type="taxonomic scope" value="Bacteria"/>
</dbReference>